<comment type="caution">
    <text evidence="1">The sequence shown here is derived from an EMBL/GenBank/DDBJ whole genome shotgun (WGS) entry which is preliminary data.</text>
</comment>
<evidence type="ECO:0000313" key="1">
    <source>
        <dbReference type="EMBL" id="MBC5726708.1"/>
    </source>
</evidence>
<organism evidence="1 2">
    <name type="scientific">Agathobaculum faecis</name>
    <dbReference type="NCBI Taxonomy" id="2763013"/>
    <lineage>
        <taxon>Bacteria</taxon>
        <taxon>Bacillati</taxon>
        <taxon>Bacillota</taxon>
        <taxon>Clostridia</taxon>
        <taxon>Eubacteriales</taxon>
        <taxon>Butyricicoccaceae</taxon>
        <taxon>Agathobaculum</taxon>
    </lineage>
</organism>
<protein>
    <submittedName>
        <fullName evidence="1">Uncharacterized protein</fullName>
    </submittedName>
</protein>
<keyword evidence="2" id="KW-1185">Reference proteome</keyword>
<dbReference type="RefSeq" id="WP_054328365.1">
    <property type="nucleotide sequence ID" value="NZ_JACOPL010000025.1"/>
</dbReference>
<evidence type="ECO:0000313" key="2">
    <source>
        <dbReference type="Proteomes" id="UP000606499"/>
    </source>
</evidence>
<dbReference type="AlphaFoldDB" id="A0A923LXV7"/>
<sequence length="210" mass="24400">MDKLFTLNTTYDLVDCCFLFMSRPLTTGHWYIGVGHIVDGGAYHLYDVLLTDRDVTVLPHPHSAPAWEIPYERIAELPKPYRGSEAELPLPSFLLSQMDRRLLPVHDEAVLYPYRVLSCLSADSAVAEYFLQKEELAAERGDRRDTVLMRLDELQEDMEDACTRLRLSLTRLKLLYRALCRWSRRHGGARFPLEAHKDKICDYLREEKDV</sequence>
<proteinExistence type="predicted"/>
<reference evidence="1" key="1">
    <citation type="submission" date="2020-08" db="EMBL/GenBank/DDBJ databases">
        <title>Genome public.</title>
        <authorList>
            <person name="Liu C."/>
            <person name="Sun Q."/>
        </authorList>
    </citation>
    <scope>NUCLEOTIDE SEQUENCE</scope>
    <source>
        <strain evidence="1">NSJ-28</strain>
    </source>
</reference>
<gene>
    <name evidence="1" type="ORF">H8S45_14755</name>
</gene>
<accession>A0A923LXV7</accession>
<name>A0A923LXV7_9FIRM</name>
<dbReference type="Proteomes" id="UP000606499">
    <property type="component" value="Unassembled WGS sequence"/>
</dbReference>
<dbReference type="EMBL" id="JACOPL010000025">
    <property type="protein sequence ID" value="MBC5726708.1"/>
    <property type="molecule type" value="Genomic_DNA"/>
</dbReference>